<feature type="transmembrane region" description="Helical" evidence="7">
    <location>
        <begin position="193"/>
        <end position="214"/>
    </location>
</feature>
<evidence type="ECO:0000256" key="1">
    <source>
        <dbReference type="ARBA" id="ARBA00004141"/>
    </source>
</evidence>
<dbReference type="Proteomes" id="UP000325440">
    <property type="component" value="Unassembled WGS sequence"/>
</dbReference>
<feature type="transmembrane region" description="Helical" evidence="7">
    <location>
        <begin position="425"/>
        <end position="444"/>
    </location>
</feature>
<feature type="transmembrane region" description="Helical" evidence="7">
    <location>
        <begin position="391"/>
        <end position="413"/>
    </location>
</feature>
<dbReference type="FunFam" id="1.20.1250.20:FF:000423">
    <property type="entry name" value="Putative inorganic phosphate cotransporter-like Protein"/>
    <property type="match status" value="1"/>
</dbReference>
<feature type="domain" description="Major facilitator superfamily (MFS) profile" evidence="8">
    <location>
        <begin position="29"/>
        <end position="449"/>
    </location>
</feature>
<dbReference type="SUPFAM" id="SSF103473">
    <property type="entry name" value="MFS general substrate transporter"/>
    <property type="match status" value="1"/>
</dbReference>
<evidence type="ECO:0000256" key="2">
    <source>
        <dbReference type="ARBA" id="ARBA00022448"/>
    </source>
</evidence>
<feature type="transmembrane region" description="Helical" evidence="7">
    <location>
        <begin position="74"/>
        <end position="94"/>
    </location>
</feature>
<evidence type="ECO:0000313" key="9">
    <source>
        <dbReference type="EMBL" id="VVC37549.1"/>
    </source>
</evidence>
<keyword evidence="4" id="KW-0769">Symport</keyword>
<feature type="transmembrane region" description="Helical" evidence="7">
    <location>
        <begin position="124"/>
        <end position="143"/>
    </location>
</feature>
<feature type="transmembrane region" description="Helical" evidence="7">
    <location>
        <begin position="292"/>
        <end position="313"/>
    </location>
</feature>
<evidence type="ECO:0000259" key="8">
    <source>
        <dbReference type="PROSITE" id="PS50850"/>
    </source>
</evidence>
<dbReference type="InterPro" id="IPR020846">
    <property type="entry name" value="MFS_dom"/>
</dbReference>
<organism evidence="9 10">
    <name type="scientific">Cinara cedri</name>
    <dbReference type="NCBI Taxonomy" id="506608"/>
    <lineage>
        <taxon>Eukaryota</taxon>
        <taxon>Metazoa</taxon>
        <taxon>Ecdysozoa</taxon>
        <taxon>Arthropoda</taxon>
        <taxon>Hexapoda</taxon>
        <taxon>Insecta</taxon>
        <taxon>Pterygota</taxon>
        <taxon>Neoptera</taxon>
        <taxon>Paraneoptera</taxon>
        <taxon>Hemiptera</taxon>
        <taxon>Sternorrhyncha</taxon>
        <taxon>Aphidomorpha</taxon>
        <taxon>Aphidoidea</taxon>
        <taxon>Aphididae</taxon>
        <taxon>Lachninae</taxon>
        <taxon>Cinara</taxon>
    </lineage>
</organism>
<evidence type="ECO:0000256" key="5">
    <source>
        <dbReference type="ARBA" id="ARBA00022989"/>
    </source>
</evidence>
<name>A0A5E4MYW2_9HEMI</name>
<sequence length="470" mass="52310">MVPSSSPLTPLQNHKDEQKPFWKKRRNLVVLMVSLGYFNFYTLRVNMAVAIVAMTSSADNTETAEFNWDSKLRGTVLSAFSYGYITTQMVGGLLSTKFGGVKPMGYGVLLNACFTVLTPLAARYSVYLAIVFTIAGGMFQGISYPSTNAVWSRWIPPAERAKMSSFGISGSIVGIIVGYPVCGWLAKKYDWTYVFYVPGFVAVLWSIIWLVYIADSPTEDVYISEEEREYIVSSIGSTGALKKSLFSYPWKCIFTSMPIWAINCAHFCSNWGALTLLIQLPSYMNDVFKFDIGYGSFLSALPYVALTIVLQITGLLDYWIKQKNLLTTTQSRKLFSSLSSLNRAVFMYLTAYSTTAVESLLYLTLAMGLGGFYSAGFIVNHLDVAPQYSSLLLGISNTFGTVPGFITPMLAGIVVQHNSAEEWKWVFIIASIVQLFGGIFYVIFATGERLYWAEIKSEKNEVQNPLCENV</sequence>
<feature type="transmembrane region" description="Helical" evidence="7">
    <location>
        <begin position="360"/>
        <end position="379"/>
    </location>
</feature>
<evidence type="ECO:0000313" key="10">
    <source>
        <dbReference type="Proteomes" id="UP000325440"/>
    </source>
</evidence>
<dbReference type="InterPro" id="IPR011701">
    <property type="entry name" value="MFS"/>
</dbReference>
<feature type="transmembrane region" description="Helical" evidence="7">
    <location>
        <begin position="28"/>
        <end position="54"/>
    </location>
</feature>
<dbReference type="OrthoDB" id="2985014at2759"/>
<feature type="transmembrane region" description="Helical" evidence="7">
    <location>
        <begin position="163"/>
        <end position="186"/>
    </location>
</feature>
<protein>
    <submittedName>
        <fullName evidence="9">Major facilitator superfamily,Major facilitator superfamily domain</fullName>
    </submittedName>
</protein>
<dbReference type="PROSITE" id="PS50850">
    <property type="entry name" value="MFS"/>
    <property type="match status" value="1"/>
</dbReference>
<keyword evidence="2" id="KW-0813">Transport</keyword>
<dbReference type="PANTHER" id="PTHR11662">
    <property type="entry name" value="SOLUTE CARRIER FAMILY 17"/>
    <property type="match status" value="1"/>
</dbReference>
<dbReference type="GO" id="GO:0015293">
    <property type="term" value="F:symporter activity"/>
    <property type="evidence" value="ECO:0007669"/>
    <property type="project" value="UniProtKB-KW"/>
</dbReference>
<keyword evidence="6 7" id="KW-0472">Membrane</keyword>
<dbReference type="GO" id="GO:0006820">
    <property type="term" value="P:monoatomic anion transport"/>
    <property type="evidence" value="ECO:0007669"/>
    <property type="project" value="TreeGrafter"/>
</dbReference>
<gene>
    <name evidence="9" type="ORF">CINCED_3A014034</name>
</gene>
<accession>A0A5E4MYW2</accession>
<keyword evidence="10" id="KW-1185">Reference proteome</keyword>
<dbReference type="InterPro" id="IPR050382">
    <property type="entry name" value="MFS_Na/Anion_cotransporter"/>
</dbReference>
<reference evidence="9 10" key="1">
    <citation type="submission" date="2019-08" db="EMBL/GenBank/DDBJ databases">
        <authorList>
            <person name="Alioto T."/>
            <person name="Alioto T."/>
            <person name="Gomez Garrido J."/>
        </authorList>
    </citation>
    <scope>NUCLEOTIDE SEQUENCE [LARGE SCALE GENOMIC DNA]</scope>
</reference>
<evidence type="ECO:0000256" key="6">
    <source>
        <dbReference type="ARBA" id="ARBA00023136"/>
    </source>
</evidence>
<proteinExistence type="predicted"/>
<keyword evidence="5 7" id="KW-1133">Transmembrane helix</keyword>
<dbReference type="GO" id="GO:0016020">
    <property type="term" value="C:membrane"/>
    <property type="evidence" value="ECO:0007669"/>
    <property type="project" value="UniProtKB-SubCell"/>
</dbReference>
<keyword evidence="3 7" id="KW-0812">Transmembrane</keyword>
<evidence type="ECO:0000256" key="4">
    <source>
        <dbReference type="ARBA" id="ARBA00022847"/>
    </source>
</evidence>
<dbReference type="CDD" id="cd17318">
    <property type="entry name" value="MFS_SLC17"/>
    <property type="match status" value="1"/>
</dbReference>
<evidence type="ECO:0000256" key="3">
    <source>
        <dbReference type="ARBA" id="ARBA00022692"/>
    </source>
</evidence>
<dbReference type="PANTHER" id="PTHR11662:SF455">
    <property type="entry name" value="GH23975P"/>
    <property type="match status" value="1"/>
</dbReference>
<dbReference type="FunFam" id="1.20.1250.20:FF:000003">
    <property type="entry name" value="Solute carrier family 17 member 3"/>
    <property type="match status" value="1"/>
</dbReference>
<comment type="subcellular location">
    <subcellularLocation>
        <location evidence="1">Membrane</location>
        <topology evidence="1">Multi-pass membrane protein</topology>
    </subcellularLocation>
</comment>
<dbReference type="EMBL" id="CABPRJ010001449">
    <property type="protein sequence ID" value="VVC37549.1"/>
    <property type="molecule type" value="Genomic_DNA"/>
</dbReference>
<dbReference type="Gene3D" id="1.20.1250.20">
    <property type="entry name" value="MFS general substrate transporter like domains"/>
    <property type="match status" value="2"/>
</dbReference>
<dbReference type="InterPro" id="IPR036259">
    <property type="entry name" value="MFS_trans_sf"/>
</dbReference>
<dbReference type="AlphaFoldDB" id="A0A5E4MYW2"/>
<dbReference type="Pfam" id="PF07690">
    <property type="entry name" value="MFS_1"/>
    <property type="match status" value="1"/>
</dbReference>
<evidence type="ECO:0000256" key="7">
    <source>
        <dbReference type="SAM" id="Phobius"/>
    </source>
</evidence>